<evidence type="ECO:0000256" key="1">
    <source>
        <dbReference type="ARBA" id="ARBA00004496"/>
    </source>
</evidence>
<protein>
    <recommendedName>
        <fullName evidence="11">Transcriptional regulator WhiB</fullName>
    </recommendedName>
</protein>
<evidence type="ECO:0000256" key="5">
    <source>
        <dbReference type="ARBA" id="ARBA00023004"/>
    </source>
</evidence>
<evidence type="ECO:0000256" key="6">
    <source>
        <dbReference type="ARBA" id="ARBA00023014"/>
    </source>
</evidence>
<keyword evidence="11" id="KW-0963">Cytoplasm</keyword>
<dbReference type="InterPro" id="IPR034768">
    <property type="entry name" value="4FE4S_WBL"/>
</dbReference>
<keyword evidence="4 11" id="KW-0479">Metal-binding</keyword>
<name>A0ABS7QUZ4_9ACTN</name>
<reference evidence="14 15" key="1">
    <citation type="submission" date="2021-08" db="EMBL/GenBank/DDBJ databases">
        <title>Streptomyces sp. PTM05 isolated from lichen.</title>
        <authorList>
            <person name="Somphong A."/>
            <person name="Phongsopitanun W."/>
            <person name="Tanasupawat S."/>
        </authorList>
    </citation>
    <scope>NUCLEOTIDE SEQUENCE [LARGE SCALE GENOMIC DNA]</scope>
    <source>
        <strain evidence="14 15">Ptm05</strain>
    </source>
</reference>
<evidence type="ECO:0000256" key="11">
    <source>
        <dbReference type="HAMAP-Rule" id="MF_01479"/>
    </source>
</evidence>
<feature type="binding site" evidence="11">
    <location>
        <position position="73"/>
    </location>
    <ligand>
        <name>[4Fe-4S] cluster</name>
        <dbReference type="ChEBI" id="CHEBI:49883"/>
    </ligand>
</feature>
<feature type="binding site" evidence="11">
    <location>
        <position position="36"/>
    </location>
    <ligand>
        <name>[4Fe-4S] cluster</name>
        <dbReference type="ChEBI" id="CHEBI:49883"/>
    </ligand>
</feature>
<evidence type="ECO:0000256" key="9">
    <source>
        <dbReference type="ARBA" id="ARBA00023157"/>
    </source>
</evidence>
<dbReference type="PANTHER" id="PTHR38839">
    <property type="entry name" value="TRANSCRIPTIONAL REGULATOR WHID-RELATED"/>
    <property type="match status" value="1"/>
</dbReference>
<proteinExistence type="inferred from homology"/>
<gene>
    <name evidence="11" type="primary">whiB</name>
    <name evidence="14" type="ORF">K7472_19605</name>
</gene>
<feature type="binding site" evidence="11">
    <location>
        <position position="67"/>
    </location>
    <ligand>
        <name>[4Fe-4S] cluster</name>
        <dbReference type="ChEBI" id="CHEBI:49883"/>
    </ligand>
</feature>
<evidence type="ECO:0000256" key="4">
    <source>
        <dbReference type="ARBA" id="ARBA00022723"/>
    </source>
</evidence>
<evidence type="ECO:0000256" key="3">
    <source>
        <dbReference type="ARBA" id="ARBA00022485"/>
    </source>
</evidence>
<evidence type="ECO:0000313" key="15">
    <source>
        <dbReference type="Proteomes" id="UP001198565"/>
    </source>
</evidence>
<evidence type="ECO:0000256" key="12">
    <source>
        <dbReference type="SAM" id="MobiDB-lite"/>
    </source>
</evidence>
<keyword evidence="6 11" id="KW-0411">Iron-sulfur</keyword>
<feature type="compositionally biased region" description="Polar residues" evidence="12">
    <location>
        <begin position="1"/>
        <end position="14"/>
    </location>
</feature>
<evidence type="ECO:0000256" key="8">
    <source>
        <dbReference type="ARBA" id="ARBA00023125"/>
    </source>
</evidence>
<feature type="binding site" evidence="11">
    <location>
        <position position="64"/>
    </location>
    <ligand>
        <name>[4Fe-4S] cluster</name>
        <dbReference type="ChEBI" id="CHEBI:49883"/>
    </ligand>
</feature>
<dbReference type="HAMAP" id="MF_01479">
    <property type="entry name" value="WhiB"/>
    <property type="match status" value="1"/>
</dbReference>
<evidence type="ECO:0000259" key="13">
    <source>
        <dbReference type="PROSITE" id="PS51674"/>
    </source>
</evidence>
<dbReference type="EMBL" id="JAINVZ010000013">
    <property type="protein sequence ID" value="MBY8887038.1"/>
    <property type="molecule type" value="Genomic_DNA"/>
</dbReference>
<comment type="similarity">
    <text evidence="2 11">Belongs to the WhiB family.</text>
</comment>
<feature type="domain" description="4Fe-4S Wbl-type" evidence="13">
    <location>
        <begin position="35"/>
        <end position="97"/>
    </location>
</feature>
<evidence type="ECO:0000313" key="14">
    <source>
        <dbReference type="EMBL" id="MBY8887038.1"/>
    </source>
</evidence>
<evidence type="ECO:0000256" key="2">
    <source>
        <dbReference type="ARBA" id="ARBA00006597"/>
    </source>
</evidence>
<keyword evidence="3 11" id="KW-0004">4Fe-4S</keyword>
<dbReference type="InterPro" id="IPR003482">
    <property type="entry name" value="Whib"/>
</dbReference>
<sequence>MSDRTTPSPSNSAQTRHRIPFGSPPYRLPRGALPACQGEDPELFFPSAGYEKRQEQVARAKRICARCLCNRDCLRLALHNDEPVGIWGGCTTTERRVLRNDIRSLRREPHPALRSLERGETVPVDPFDLLGVVHRLTVRGLTMPWLCKVLNLTPETVLRLQIRGARAAALVESEQREAREAT</sequence>
<comment type="PTM">
    <text evidence="11">Upon Fe-S cluster removal intramolecular disulfide bonds are formed.</text>
</comment>
<dbReference type="Proteomes" id="UP001198565">
    <property type="component" value="Unassembled WGS sequence"/>
</dbReference>
<keyword evidence="8 11" id="KW-0238">DNA-binding</keyword>
<organism evidence="14 15">
    <name type="scientific">Streptantibioticus parmotrematis</name>
    <dbReference type="NCBI Taxonomy" id="2873249"/>
    <lineage>
        <taxon>Bacteria</taxon>
        <taxon>Bacillati</taxon>
        <taxon>Actinomycetota</taxon>
        <taxon>Actinomycetes</taxon>
        <taxon>Kitasatosporales</taxon>
        <taxon>Streptomycetaceae</taxon>
        <taxon>Streptantibioticus</taxon>
    </lineage>
</organism>
<evidence type="ECO:0000256" key="7">
    <source>
        <dbReference type="ARBA" id="ARBA00023015"/>
    </source>
</evidence>
<accession>A0ABS7QUZ4</accession>
<keyword evidence="10 11" id="KW-0804">Transcription</keyword>
<comment type="function">
    <text evidence="11">Acts as a transcriptional regulator. Probably redox-responsive. The apo- but not holo-form probably binds DNA.</text>
</comment>
<dbReference type="RefSeq" id="WP_222979795.1">
    <property type="nucleotide sequence ID" value="NZ_JAINVZ010000013.1"/>
</dbReference>
<comment type="subcellular location">
    <subcellularLocation>
        <location evidence="1 11">Cytoplasm</location>
    </subcellularLocation>
</comment>
<keyword evidence="5 11" id="KW-0408">Iron</keyword>
<dbReference type="Pfam" id="PF02467">
    <property type="entry name" value="Whib"/>
    <property type="match status" value="1"/>
</dbReference>
<keyword evidence="9 11" id="KW-1015">Disulfide bond</keyword>
<dbReference type="PROSITE" id="PS51674">
    <property type="entry name" value="4FE4S_WBL"/>
    <property type="match status" value="1"/>
</dbReference>
<keyword evidence="15" id="KW-1185">Reference proteome</keyword>
<comment type="caution">
    <text evidence="14">The sequence shown here is derived from an EMBL/GenBank/DDBJ whole genome shotgun (WGS) entry which is preliminary data.</text>
</comment>
<comment type="PTM">
    <text evidence="11">The Fe-S cluster can be nitrosylated by nitric oxide (NO).</text>
</comment>
<keyword evidence="7 11" id="KW-0805">Transcription regulation</keyword>
<comment type="cofactor">
    <cofactor evidence="11">
        <name>[4Fe-4S] cluster</name>
        <dbReference type="ChEBI" id="CHEBI:49883"/>
    </cofactor>
    <text evidence="11">Binds 1 [4Fe-4S] cluster per subunit. Following nitrosylation of the [4Fe-4S] cluster binds 1 [4Fe-8(NO)] cluster per subunit.</text>
</comment>
<evidence type="ECO:0000256" key="10">
    <source>
        <dbReference type="ARBA" id="ARBA00023163"/>
    </source>
</evidence>
<feature type="region of interest" description="Disordered" evidence="12">
    <location>
        <begin position="1"/>
        <end position="24"/>
    </location>
</feature>